<protein>
    <submittedName>
        <fullName evidence="1">Uncharacterized protein</fullName>
    </submittedName>
</protein>
<evidence type="ECO:0000313" key="2">
    <source>
        <dbReference type="Proteomes" id="UP000323506"/>
    </source>
</evidence>
<dbReference type="Proteomes" id="UP000323506">
    <property type="component" value="Chromosome A06"/>
</dbReference>
<organism evidence="1 2">
    <name type="scientific">Gossypium darwinii</name>
    <name type="common">Darwin's cotton</name>
    <name type="synonym">Gossypium barbadense var. darwinii</name>
    <dbReference type="NCBI Taxonomy" id="34276"/>
    <lineage>
        <taxon>Eukaryota</taxon>
        <taxon>Viridiplantae</taxon>
        <taxon>Streptophyta</taxon>
        <taxon>Embryophyta</taxon>
        <taxon>Tracheophyta</taxon>
        <taxon>Spermatophyta</taxon>
        <taxon>Magnoliopsida</taxon>
        <taxon>eudicotyledons</taxon>
        <taxon>Gunneridae</taxon>
        <taxon>Pentapetalae</taxon>
        <taxon>rosids</taxon>
        <taxon>malvids</taxon>
        <taxon>Malvales</taxon>
        <taxon>Malvaceae</taxon>
        <taxon>Malvoideae</taxon>
        <taxon>Gossypium</taxon>
    </lineage>
</organism>
<dbReference type="EMBL" id="CM017693">
    <property type="protein sequence ID" value="TYH12964.1"/>
    <property type="molecule type" value="Genomic_DNA"/>
</dbReference>
<proteinExistence type="predicted"/>
<evidence type="ECO:0000313" key="1">
    <source>
        <dbReference type="EMBL" id="TYH12964.1"/>
    </source>
</evidence>
<reference evidence="1 2" key="1">
    <citation type="submission" date="2019-06" db="EMBL/GenBank/DDBJ databases">
        <title>WGS assembly of Gossypium darwinii.</title>
        <authorList>
            <person name="Chen Z.J."/>
            <person name="Sreedasyam A."/>
            <person name="Ando A."/>
            <person name="Song Q."/>
            <person name="De L."/>
            <person name="Hulse-Kemp A."/>
            <person name="Ding M."/>
            <person name="Ye W."/>
            <person name="Kirkbride R."/>
            <person name="Jenkins J."/>
            <person name="Plott C."/>
            <person name="Lovell J."/>
            <person name="Lin Y.-M."/>
            <person name="Vaughn R."/>
            <person name="Liu B."/>
            <person name="Li W."/>
            <person name="Simpson S."/>
            <person name="Scheffler B."/>
            <person name="Saski C."/>
            <person name="Grover C."/>
            <person name="Hu G."/>
            <person name="Conover J."/>
            <person name="Carlson J."/>
            <person name="Shu S."/>
            <person name="Boston L."/>
            <person name="Williams M."/>
            <person name="Peterson D."/>
            <person name="Mcgee K."/>
            <person name="Jones D."/>
            <person name="Wendel J."/>
            <person name="Stelly D."/>
            <person name="Grimwood J."/>
            <person name="Schmutz J."/>
        </authorList>
    </citation>
    <scope>NUCLEOTIDE SEQUENCE [LARGE SCALE GENOMIC DNA]</scope>
    <source>
        <strain evidence="1">1808015.09</strain>
    </source>
</reference>
<keyword evidence="2" id="KW-1185">Reference proteome</keyword>
<dbReference type="AlphaFoldDB" id="A0A5D2G447"/>
<sequence length="91" mass="10084">MQFAPDVVKTLKSIYIRVTVHLLCRFGRNLELVGGEISNFTACNPAYASAMNGDDIAKWSTNFKAKNSSISLRTTRPKIDLEYLLSNAASK</sequence>
<name>A0A5D2G447_GOSDA</name>
<gene>
    <name evidence="1" type="ORF">ES288_A06G107200v1</name>
</gene>
<accession>A0A5D2G447</accession>